<dbReference type="SUPFAM" id="SSF55073">
    <property type="entry name" value="Nucleotide cyclase"/>
    <property type="match status" value="1"/>
</dbReference>
<evidence type="ECO:0000313" key="1">
    <source>
        <dbReference type="EMBL" id="QOS69538.1"/>
    </source>
</evidence>
<dbReference type="GO" id="GO:0052621">
    <property type="term" value="F:diguanylate cyclase activity"/>
    <property type="evidence" value="ECO:0007669"/>
    <property type="project" value="TreeGrafter"/>
</dbReference>
<dbReference type="KEGG" id="egd:GS424_006770"/>
<dbReference type="AlphaFoldDB" id="A0A6L7IQZ1"/>
<dbReference type="NCBIfam" id="TIGR00254">
    <property type="entry name" value="GGDEF"/>
    <property type="match status" value="1"/>
</dbReference>
<dbReference type="Proteomes" id="UP000478463">
    <property type="component" value="Chromosome"/>
</dbReference>
<sequence>MLNQNGELDVLRDMPVAFSVFRVLLDEGGRPCDAVCAYVNDAAARIEGLACGQGQGTPLSQMYSDVDPGMLAVMGETAHRGAKQHFTRRIADARYLSIQTYQPLPGYCALVMHDVSDLAHQENARKAEREQLEHRAARDPLTGLYNVREGRALAKRALASPRWVGARGALFMFDLDDFKQVNDEFGHDRGDAVLKGFARVLERSFRCSDIVYRAGGDEFSAFVPDIPCACVAERICAEVVASVEATVASSAGVTVSIGVAVGRPTHAFEAFYRAADQALYGIKRTGKSSYRIADMDDVGARDVQGPAAPCEAGTDGDGEAAARTLPAA</sequence>
<evidence type="ECO:0000313" key="2">
    <source>
        <dbReference type="Proteomes" id="UP000478463"/>
    </source>
</evidence>
<reference evidence="1 2" key="1">
    <citation type="submission" date="2020-10" db="EMBL/GenBank/DDBJ databases">
        <title>Eggerthella sp. nov., isolated from human feces.</title>
        <authorList>
            <person name="Yajun G."/>
        </authorList>
    </citation>
    <scope>NUCLEOTIDE SEQUENCE [LARGE SCALE GENOMIC DNA]</scope>
    <source>
        <strain evidence="1 2">HF-1101</strain>
    </source>
</reference>
<accession>A0A6L7IQZ1</accession>
<organism evidence="1 2">
    <name type="scientific">Eggerthella guodeyinii</name>
    <dbReference type="NCBI Taxonomy" id="2690837"/>
    <lineage>
        <taxon>Bacteria</taxon>
        <taxon>Bacillati</taxon>
        <taxon>Actinomycetota</taxon>
        <taxon>Coriobacteriia</taxon>
        <taxon>Eggerthellales</taxon>
        <taxon>Eggerthellaceae</taxon>
        <taxon>Eggerthella</taxon>
    </lineage>
</organism>
<dbReference type="Pfam" id="PF00990">
    <property type="entry name" value="GGDEF"/>
    <property type="match status" value="1"/>
</dbReference>
<dbReference type="RefSeq" id="WP_160941845.1">
    <property type="nucleotide sequence ID" value="NZ_CP063310.1"/>
</dbReference>
<dbReference type="CDD" id="cd01949">
    <property type="entry name" value="GGDEF"/>
    <property type="match status" value="1"/>
</dbReference>
<dbReference type="InterPro" id="IPR050469">
    <property type="entry name" value="Diguanylate_Cyclase"/>
</dbReference>
<dbReference type="InterPro" id="IPR029787">
    <property type="entry name" value="Nucleotide_cyclase"/>
</dbReference>
<dbReference type="InterPro" id="IPR043128">
    <property type="entry name" value="Rev_trsase/Diguanyl_cyclase"/>
</dbReference>
<dbReference type="EMBL" id="CP063310">
    <property type="protein sequence ID" value="QOS69538.1"/>
    <property type="molecule type" value="Genomic_DNA"/>
</dbReference>
<dbReference type="Gene3D" id="3.30.70.270">
    <property type="match status" value="1"/>
</dbReference>
<protein>
    <submittedName>
        <fullName evidence="1">GGDEF domain-containing protein</fullName>
    </submittedName>
</protein>
<dbReference type="PANTHER" id="PTHR45138:SF9">
    <property type="entry name" value="DIGUANYLATE CYCLASE DGCM-RELATED"/>
    <property type="match status" value="1"/>
</dbReference>
<dbReference type="SMART" id="SM00267">
    <property type="entry name" value="GGDEF"/>
    <property type="match status" value="1"/>
</dbReference>
<dbReference type="PROSITE" id="PS50887">
    <property type="entry name" value="GGDEF"/>
    <property type="match status" value="1"/>
</dbReference>
<dbReference type="InterPro" id="IPR000160">
    <property type="entry name" value="GGDEF_dom"/>
</dbReference>
<dbReference type="PANTHER" id="PTHR45138">
    <property type="entry name" value="REGULATORY COMPONENTS OF SENSORY TRANSDUCTION SYSTEM"/>
    <property type="match status" value="1"/>
</dbReference>
<proteinExistence type="predicted"/>
<name>A0A6L7IQZ1_9ACTN</name>
<gene>
    <name evidence="1" type="ORF">GS424_006770</name>
</gene>